<dbReference type="InterPro" id="IPR027417">
    <property type="entry name" value="P-loop_NTPase"/>
</dbReference>
<name>A0ABP9DJ55_9BACT</name>
<comment type="caution">
    <text evidence="1">The sequence shown here is derived from an EMBL/GenBank/DDBJ whole genome shotgun (WGS) entry which is preliminary data.</text>
</comment>
<dbReference type="Pfam" id="PF13189">
    <property type="entry name" value="Cytidylate_kin2"/>
    <property type="match status" value="1"/>
</dbReference>
<sequence length="242" mass="27661">MQAQLNDYLSWYMGQVPLSALEQDEKLPPLHCHRRAITISRSYGSEALPIARALAERLNQKYQLEGKYAWIVLDREILHQVAGKLDVSSWKLNESNTPLDRGVLESIQKAFDPDQNVMDANMVQALHTVLGSYLYRGNVIIVGRAAATFTETLPEVLNVKLRGSLAYRTSRISIKKHLDKDEAEKVVKKMDKRRKNFIHYVYQQPDEPLYDIAFNRERVPTDVILDTVMRAVEVLPEGNLNG</sequence>
<evidence type="ECO:0000313" key="1">
    <source>
        <dbReference type="EMBL" id="GAA4839365.1"/>
    </source>
</evidence>
<keyword evidence="2" id="KW-1185">Reference proteome</keyword>
<reference evidence="2" key="1">
    <citation type="journal article" date="2019" name="Int. J. Syst. Evol. Microbiol.">
        <title>The Global Catalogue of Microorganisms (GCM) 10K type strain sequencing project: providing services to taxonomists for standard genome sequencing and annotation.</title>
        <authorList>
            <consortium name="The Broad Institute Genomics Platform"/>
            <consortium name="The Broad Institute Genome Sequencing Center for Infectious Disease"/>
            <person name="Wu L."/>
            <person name="Ma J."/>
        </authorList>
    </citation>
    <scope>NUCLEOTIDE SEQUENCE [LARGE SCALE GENOMIC DNA]</scope>
    <source>
        <strain evidence="2">JCM 18326</strain>
    </source>
</reference>
<evidence type="ECO:0000313" key="2">
    <source>
        <dbReference type="Proteomes" id="UP001500298"/>
    </source>
</evidence>
<organism evidence="1 2">
    <name type="scientific">Algivirga pacifica</name>
    <dbReference type="NCBI Taxonomy" id="1162670"/>
    <lineage>
        <taxon>Bacteria</taxon>
        <taxon>Pseudomonadati</taxon>
        <taxon>Bacteroidota</taxon>
        <taxon>Cytophagia</taxon>
        <taxon>Cytophagales</taxon>
        <taxon>Flammeovirgaceae</taxon>
        <taxon>Algivirga</taxon>
    </lineage>
</organism>
<accession>A0ABP9DJ55</accession>
<proteinExistence type="predicted"/>
<dbReference type="EMBL" id="BAABJX010000038">
    <property type="protein sequence ID" value="GAA4839365.1"/>
    <property type="molecule type" value="Genomic_DNA"/>
</dbReference>
<dbReference type="RefSeq" id="WP_345372405.1">
    <property type="nucleotide sequence ID" value="NZ_BAABJX010000038.1"/>
</dbReference>
<gene>
    <name evidence="1" type="ORF">GCM10023331_25670</name>
</gene>
<dbReference type="Gene3D" id="3.40.50.300">
    <property type="entry name" value="P-loop containing nucleotide triphosphate hydrolases"/>
    <property type="match status" value="1"/>
</dbReference>
<dbReference type="Proteomes" id="UP001500298">
    <property type="component" value="Unassembled WGS sequence"/>
</dbReference>
<protein>
    <submittedName>
        <fullName evidence="1">Cytidylate kinase-like family protein</fullName>
    </submittedName>
</protein>